<proteinExistence type="predicted"/>
<dbReference type="Proteomes" id="UP000308886">
    <property type="component" value="Unassembled WGS sequence"/>
</dbReference>
<dbReference type="EMBL" id="SRZC01000022">
    <property type="protein sequence ID" value="TGX80748.1"/>
    <property type="molecule type" value="Genomic_DNA"/>
</dbReference>
<evidence type="ECO:0000313" key="2">
    <source>
        <dbReference type="Proteomes" id="UP000308886"/>
    </source>
</evidence>
<organism evidence="1 2">
    <name type="scientific">Palleniella muris</name>
    <dbReference type="NCBI Taxonomy" id="3038145"/>
    <lineage>
        <taxon>Bacteria</taxon>
        <taxon>Pseudomonadati</taxon>
        <taxon>Bacteroidota</taxon>
        <taxon>Bacteroidia</taxon>
        <taxon>Bacteroidales</taxon>
        <taxon>Prevotellaceae</taxon>
        <taxon>Palleniella</taxon>
    </lineage>
</organism>
<evidence type="ECO:0000313" key="1">
    <source>
        <dbReference type="EMBL" id="TGX80748.1"/>
    </source>
</evidence>
<name>A0AC61QNZ8_9BACT</name>
<accession>A0AC61QNZ8</accession>
<keyword evidence="2" id="KW-1185">Reference proteome</keyword>
<reference evidence="1" key="1">
    <citation type="submission" date="2019-04" db="EMBL/GenBank/DDBJ databases">
        <title>Microbes associate with the intestines of laboratory mice.</title>
        <authorList>
            <person name="Navarre W."/>
            <person name="Wong E."/>
            <person name="Huang K."/>
            <person name="Tropini C."/>
            <person name="Ng K."/>
            <person name="Yu B."/>
        </authorList>
    </citation>
    <scope>NUCLEOTIDE SEQUENCE</scope>
    <source>
        <strain evidence="1">NM73_A23</strain>
    </source>
</reference>
<sequence length="282" mass="33003">MKKVYFISDAHLGSWGIPHARMQERRLVRFLDLIKNQAKAVYLLGDMFDFWYEWKYAVPKGYTRFLGKISELTDMGVEVHYFTGNHDIWMYGYLEEECGVIIHREPATLEIYNKVFYLAHGDGLGDPDKEFKLIRGVFHNKLCQRLFSLLHPRISMWFGLSWAKHSRMKRERQVAGECPDAVQGAEGTRFNGNVGVRYNSSGELEYLGEDREHLVLYSKEYLATHPDVDYCIYGHRHIELDLMLSADKRMLILGDWITQFTYAVFDGEHLLMSEYEEGATQF</sequence>
<gene>
    <name evidence="1" type="ORF">E5358_12085</name>
</gene>
<protein>
    <submittedName>
        <fullName evidence="1">UDP-2,3-diacylglucosamine diphosphatase</fullName>
    </submittedName>
</protein>
<comment type="caution">
    <text evidence="1">The sequence shown here is derived from an EMBL/GenBank/DDBJ whole genome shotgun (WGS) entry which is preliminary data.</text>
</comment>